<keyword evidence="10" id="KW-0408">Iron</keyword>
<keyword evidence="7" id="KW-0677">Repeat</keyword>
<evidence type="ECO:0000256" key="3">
    <source>
        <dbReference type="ARBA" id="ARBA00022525"/>
    </source>
</evidence>
<dbReference type="STRING" id="210143.A0A1R3JMC1"/>
<name>A0A1R3JMC1_COCAP</name>
<dbReference type="Gene3D" id="1.10.630.10">
    <property type="entry name" value="Cytochrome P450"/>
    <property type="match status" value="1"/>
</dbReference>
<feature type="binding site" description="axial binding residue" evidence="10">
    <location>
        <position position="520"/>
    </location>
    <ligand>
        <name>heme</name>
        <dbReference type="ChEBI" id="CHEBI:30413"/>
    </ligand>
    <ligandPart>
        <name>Fe</name>
        <dbReference type="ChEBI" id="CHEBI:18248"/>
    </ligandPart>
</feature>
<dbReference type="EMBL" id="AWWV01007534">
    <property type="protein sequence ID" value="OMO95996.1"/>
    <property type="molecule type" value="Genomic_DNA"/>
</dbReference>
<dbReference type="InterPro" id="IPR046350">
    <property type="entry name" value="Cystatin_sf"/>
</dbReference>
<dbReference type="GO" id="GO:0006952">
    <property type="term" value="P:defense response"/>
    <property type="evidence" value="ECO:0007669"/>
    <property type="project" value="UniProtKB-KW"/>
</dbReference>
<evidence type="ECO:0000313" key="14">
    <source>
        <dbReference type="EMBL" id="OMO95996.1"/>
    </source>
</evidence>
<evidence type="ECO:0000313" key="15">
    <source>
        <dbReference type="Proteomes" id="UP000188268"/>
    </source>
</evidence>
<feature type="transmembrane region" description="Helical" evidence="12">
    <location>
        <begin position="34"/>
        <end position="54"/>
    </location>
</feature>
<dbReference type="InterPro" id="IPR036396">
    <property type="entry name" value="Cyt_P450_sf"/>
</dbReference>
<dbReference type="GO" id="GO:0009414">
    <property type="term" value="P:response to water deprivation"/>
    <property type="evidence" value="ECO:0007669"/>
    <property type="project" value="UniProtKB-ARBA"/>
</dbReference>
<dbReference type="GO" id="GO:0005576">
    <property type="term" value="C:extracellular region"/>
    <property type="evidence" value="ECO:0007669"/>
    <property type="project" value="UniProtKB-SubCell"/>
</dbReference>
<evidence type="ECO:0000256" key="12">
    <source>
        <dbReference type="SAM" id="Phobius"/>
    </source>
</evidence>
<dbReference type="SMART" id="SM00043">
    <property type="entry name" value="CY"/>
    <property type="match status" value="1"/>
</dbReference>
<keyword evidence="4 11" id="KW-0646">Protease inhibitor</keyword>
<feature type="domain" description="Cystatin" evidence="13">
    <location>
        <begin position="585"/>
        <end position="675"/>
    </location>
</feature>
<reference evidence="14 15" key="1">
    <citation type="submission" date="2013-09" db="EMBL/GenBank/DDBJ databases">
        <title>Corchorus capsularis genome sequencing.</title>
        <authorList>
            <person name="Alam M."/>
            <person name="Haque M.S."/>
            <person name="Islam M.S."/>
            <person name="Emdad E.M."/>
            <person name="Islam M.M."/>
            <person name="Ahmed B."/>
            <person name="Halim A."/>
            <person name="Hossen Q.M.M."/>
            <person name="Hossain M.Z."/>
            <person name="Ahmed R."/>
            <person name="Khan M.M."/>
            <person name="Islam R."/>
            <person name="Rashid M.M."/>
            <person name="Khan S.A."/>
            <person name="Rahman M.S."/>
            <person name="Alam M."/>
        </authorList>
    </citation>
    <scope>NUCLEOTIDE SEQUENCE [LARGE SCALE GENOMIC DNA]</scope>
    <source>
        <strain evidence="15">cv. CVL-1</strain>
        <tissue evidence="14">Whole seedling</tissue>
    </source>
</reference>
<dbReference type="GO" id="GO:0009409">
    <property type="term" value="P:response to cold"/>
    <property type="evidence" value="ECO:0007669"/>
    <property type="project" value="UniProtKB-ARBA"/>
</dbReference>
<comment type="function">
    <text evidence="9">Specific inhibitor of cysteine proteinases. Probably involved in the regulation of endogenous processes and in defense against pests and pathogens.</text>
</comment>
<keyword evidence="3" id="KW-0964">Secreted</keyword>
<keyword evidence="5 11" id="KW-0789">Thiol protease inhibitor</keyword>
<dbReference type="GO" id="GO:0004497">
    <property type="term" value="F:monooxygenase activity"/>
    <property type="evidence" value="ECO:0007669"/>
    <property type="project" value="InterPro"/>
</dbReference>
<dbReference type="GO" id="GO:0005506">
    <property type="term" value="F:iron ion binding"/>
    <property type="evidence" value="ECO:0007669"/>
    <property type="project" value="InterPro"/>
</dbReference>
<dbReference type="AlphaFoldDB" id="A0A1R3JMC1"/>
<dbReference type="PROSITE" id="PS00287">
    <property type="entry name" value="CYSTATIN"/>
    <property type="match status" value="1"/>
</dbReference>
<dbReference type="InterPro" id="IPR000010">
    <property type="entry name" value="Cystatin_dom"/>
</dbReference>
<keyword evidence="10" id="KW-0479">Metal-binding</keyword>
<dbReference type="InterPro" id="IPR001128">
    <property type="entry name" value="Cyt_P450"/>
</dbReference>
<organism evidence="14 15">
    <name type="scientific">Corchorus capsularis</name>
    <name type="common">Jute</name>
    <dbReference type="NCBI Taxonomy" id="210143"/>
    <lineage>
        <taxon>Eukaryota</taxon>
        <taxon>Viridiplantae</taxon>
        <taxon>Streptophyta</taxon>
        <taxon>Embryophyta</taxon>
        <taxon>Tracheophyta</taxon>
        <taxon>Spermatophyta</taxon>
        <taxon>Magnoliopsida</taxon>
        <taxon>eudicotyledons</taxon>
        <taxon>Gunneridae</taxon>
        <taxon>Pentapetalae</taxon>
        <taxon>rosids</taxon>
        <taxon>malvids</taxon>
        <taxon>Malvales</taxon>
        <taxon>Malvaceae</taxon>
        <taxon>Grewioideae</taxon>
        <taxon>Apeibeae</taxon>
        <taxon>Corchorus</taxon>
    </lineage>
</organism>
<dbReference type="SUPFAM" id="SSF48264">
    <property type="entry name" value="Cytochrome P450"/>
    <property type="match status" value="1"/>
</dbReference>
<keyword evidence="15" id="KW-1185">Reference proteome</keyword>
<dbReference type="CDD" id="cd00042">
    <property type="entry name" value="CY"/>
    <property type="match status" value="1"/>
</dbReference>
<comment type="caution">
    <text evidence="14">The sequence shown here is derived from an EMBL/GenBank/DDBJ whole genome shotgun (WGS) entry which is preliminary data.</text>
</comment>
<comment type="similarity">
    <text evidence="2 11">Belongs to the cystatin family. Phytocystatin subfamily.</text>
</comment>
<evidence type="ECO:0000256" key="10">
    <source>
        <dbReference type="PIRSR" id="PIRSR602401-1"/>
    </source>
</evidence>
<dbReference type="PANTHER" id="PTHR11413">
    <property type="entry name" value="CYSTATIN FAMILY MEMBER"/>
    <property type="match status" value="1"/>
</dbReference>
<dbReference type="Pfam" id="PF00067">
    <property type="entry name" value="p450"/>
    <property type="match status" value="1"/>
</dbReference>
<dbReference type="PANTHER" id="PTHR11413:SF103">
    <property type="entry name" value="CYSTEINE PROTEINASE INHIBITOR 12"/>
    <property type="match status" value="1"/>
</dbReference>
<dbReference type="GO" id="GO:0016705">
    <property type="term" value="F:oxidoreductase activity, acting on paired donors, with incorporation or reduction of molecular oxygen"/>
    <property type="evidence" value="ECO:0007669"/>
    <property type="project" value="InterPro"/>
</dbReference>
<evidence type="ECO:0000259" key="13">
    <source>
        <dbReference type="SMART" id="SM00043"/>
    </source>
</evidence>
<dbReference type="OMA" id="VQKMHFL"/>
<evidence type="ECO:0000256" key="5">
    <source>
        <dbReference type="ARBA" id="ARBA00022704"/>
    </source>
</evidence>
<dbReference type="OrthoDB" id="1470350at2759"/>
<proteinExistence type="inferred from homology"/>
<dbReference type="PRINTS" id="PR00385">
    <property type="entry name" value="P450"/>
</dbReference>
<dbReference type="FunFam" id="3.10.450.10:FF:000011">
    <property type="entry name" value="Cysteine proteinase inhibitor"/>
    <property type="match status" value="1"/>
</dbReference>
<accession>A0A1R3JMC1</accession>
<dbReference type="PRINTS" id="PR00463">
    <property type="entry name" value="EP450I"/>
</dbReference>
<comment type="subcellular location">
    <subcellularLocation>
        <location evidence="1">Secreted</location>
    </subcellularLocation>
</comment>
<dbReference type="CDD" id="cd00302">
    <property type="entry name" value="cytochrome_P450"/>
    <property type="match status" value="1"/>
</dbReference>
<gene>
    <name evidence="14" type="ORF">CCACVL1_05128</name>
</gene>
<protein>
    <recommendedName>
        <fullName evidence="11">Cysteine proteinase inhibitor</fullName>
    </recommendedName>
</protein>
<dbReference type="GO" id="GO:0006972">
    <property type="term" value="P:hyperosmotic response"/>
    <property type="evidence" value="ECO:0007669"/>
    <property type="project" value="UniProtKB-ARBA"/>
</dbReference>
<keyword evidence="8" id="KW-0611">Plant defense</keyword>
<dbReference type="GO" id="GO:0020037">
    <property type="term" value="F:heme binding"/>
    <property type="evidence" value="ECO:0007669"/>
    <property type="project" value="InterPro"/>
</dbReference>
<dbReference type="InterPro" id="IPR002401">
    <property type="entry name" value="Cyt_P450_E_grp-I"/>
</dbReference>
<keyword evidence="12" id="KW-1133">Transmembrane helix</keyword>
<evidence type="ECO:0000256" key="1">
    <source>
        <dbReference type="ARBA" id="ARBA00004613"/>
    </source>
</evidence>
<dbReference type="Gene3D" id="3.10.450.10">
    <property type="match status" value="2"/>
</dbReference>
<evidence type="ECO:0000256" key="6">
    <source>
        <dbReference type="ARBA" id="ARBA00022729"/>
    </source>
</evidence>
<keyword evidence="10" id="KW-0349">Heme</keyword>
<keyword evidence="6" id="KW-0732">Signal</keyword>
<dbReference type="GO" id="GO:0004869">
    <property type="term" value="F:cysteine-type endopeptidase inhibitor activity"/>
    <property type="evidence" value="ECO:0007669"/>
    <property type="project" value="UniProtKB-KW"/>
</dbReference>
<evidence type="ECO:0000256" key="7">
    <source>
        <dbReference type="ARBA" id="ARBA00022737"/>
    </source>
</evidence>
<evidence type="ECO:0000256" key="8">
    <source>
        <dbReference type="ARBA" id="ARBA00022821"/>
    </source>
</evidence>
<dbReference type="InterPro" id="IPR027214">
    <property type="entry name" value="Cystatin"/>
</dbReference>
<evidence type="ECO:0000256" key="11">
    <source>
        <dbReference type="RuleBase" id="RU362130"/>
    </source>
</evidence>
<keyword evidence="12" id="KW-0472">Membrane</keyword>
<sequence>MKPCITTSNPNTFLSFLSWDSVSCDQTSRFLRDYAVWEINAFLWISLITITFLLTHKLFKLFKLWTQGRKIPGPPCPSFYGHFNTISKQSLTELLSDSHGEYGSVVRLWLGPTQLLVSIKDPQLIKEMLLKANDKLPLTGKAFRLAFGRSTLFASPFDKKVEKRRESLASELNGRLLERVNVIPTKAMDCIMERLHQTIGKGSIDCKMVSQHMAFTFLGATLFGDTFFASSKATIYEELLAMVAKDACFWASYSVTPFWKRGFWRYQQLCTKLKCLTQDLVQQYSKSYKPYRHMDPISHNETANAGMEATVGSKSCSSIFLPDNFFLKDLSGHFNAREEPCGNIMSLMFHGCLTTGGLINNMLVRLVTHPEIQHKIYSEIIMARKGTEASNEHDTEKMPLLLATVYESARLMPSGPLLQRCSLKHDFRLKSGVIIPAGAILVVPVQLVQMDDSCWGNDAAKFNPYRFLSITEKISGSLNEDIPLAGPVEELINQRRGSFVLNNPNENPAFLPFGSGTRACVCQKFVTRGIATLLAFLLEQYEILILFYCHEILIFTAWTLDIGSYCLNQHDSFSAESTFCSEPMATLGGVHPSHGAENSVETENLARFAVDEHNKKENALVEFVRVVKASEQVVAGTLHHLTVEVMDAGKKKLYEAKVWVKPWLNLKELQEFKHAGDCSPSFTASDLGVKKDGHGPGLQAVPTHDPVVQDAANHALKTIQQRSNSLVPYELKEIVHAKAEELEDFAKLEMLLKVKRGDKEEKFKVEVHHKGEGTYHLNNMEPDHS</sequence>
<dbReference type="Pfam" id="PF16845">
    <property type="entry name" value="SQAPI"/>
    <property type="match status" value="1"/>
</dbReference>
<evidence type="ECO:0000256" key="9">
    <source>
        <dbReference type="ARBA" id="ARBA00037320"/>
    </source>
</evidence>
<keyword evidence="12" id="KW-0812">Transmembrane</keyword>
<evidence type="ECO:0000256" key="4">
    <source>
        <dbReference type="ARBA" id="ARBA00022690"/>
    </source>
</evidence>
<comment type="cofactor">
    <cofactor evidence="10">
        <name>heme</name>
        <dbReference type="ChEBI" id="CHEBI:30413"/>
    </cofactor>
</comment>
<dbReference type="InterPro" id="IPR018073">
    <property type="entry name" value="Prot_inh_cystat_CS"/>
</dbReference>
<dbReference type="Proteomes" id="UP000188268">
    <property type="component" value="Unassembled WGS sequence"/>
</dbReference>
<dbReference type="Gramene" id="OMO95996">
    <property type="protein sequence ID" value="OMO95996"/>
    <property type="gene ID" value="CCACVL1_05128"/>
</dbReference>
<evidence type="ECO:0000256" key="2">
    <source>
        <dbReference type="ARBA" id="ARBA00007233"/>
    </source>
</evidence>
<dbReference type="FunFam" id="3.10.450.10:FF:000013">
    <property type="entry name" value="Cysteine proteinase inhibitor"/>
    <property type="match status" value="1"/>
</dbReference>
<dbReference type="SUPFAM" id="SSF54403">
    <property type="entry name" value="Cystatin/monellin"/>
    <property type="match status" value="2"/>
</dbReference>